<evidence type="ECO:0000259" key="2">
    <source>
        <dbReference type="PROSITE" id="PS50887"/>
    </source>
</evidence>
<proteinExistence type="predicted"/>
<dbReference type="PANTHER" id="PTHR33121:SF70">
    <property type="entry name" value="SIGNALING PROTEIN YKOW"/>
    <property type="match status" value="1"/>
</dbReference>
<dbReference type="PANTHER" id="PTHR33121">
    <property type="entry name" value="CYCLIC DI-GMP PHOSPHODIESTERASE PDEF"/>
    <property type="match status" value="1"/>
</dbReference>
<dbReference type="CDD" id="cd01949">
    <property type="entry name" value="GGDEF"/>
    <property type="match status" value="1"/>
</dbReference>
<dbReference type="InterPro" id="IPR029787">
    <property type="entry name" value="Nucleotide_cyclase"/>
</dbReference>
<feature type="domain" description="EAL" evidence="1">
    <location>
        <begin position="272"/>
        <end position="523"/>
    </location>
</feature>
<comment type="caution">
    <text evidence="3">The sequence shown here is derived from an EMBL/GenBank/DDBJ whole genome shotgun (WGS) entry which is preliminary data.</text>
</comment>
<dbReference type="InterPro" id="IPR043128">
    <property type="entry name" value="Rev_trsase/Diguanyl_cyclase"/>
</dbReference>
<dbReference type="RefSeq" id="WP_345456165.1">
    <property type="nucleotide sequence ID" value="NZ_BAABKG010000002.1"/>
</dbReference>
<dbReference type="NCBIfam" id="TIGR00254">
    <property type="entry name" value="GGDEF"/>
    <property type="match status" value="1"/>
</dbReference>
<sequence length="524" mass="57220">MTPDERTVVDVLAEAAIEMPWPEAEIEPWLLSFARRVMACEVRIGSAPAPPPDVSLLFADQRFLVATRPDGGPPFDEADTRLLAALTAMATASRHAARRDERLRRQAVTDDLTGLWHHNYFRELLEATVEGRVGETIGVLFLDVDGMKRLNEHLGHLDADEVLRVLGSRLRSDVLPEGSFAARMGGDEFAVVLRHLDGDDGAAHLERIVADLHAALGAGVAVGDTLVTVDVSIGAALSTAGDDDPDLLLREAERQMRERKRSRRPDALPPRWYDDRTVLRDMLDQGRVEVAYQPIVELASGRVDGWEALVRGRHLDFGPVSPMMLVGAASKLRMLDELTEAVLDQSLEAMRTVTARLGRPAALSVNIEFEQLRLDSRLLRSLPERIAGTDVRLVLEISERHVSRWSPAQRMVAGELAEAGIGLAVDDFGTGYSALSLLTSWEWHWIKIDRALVADLGTRQGRTVLGHVARMLADLGHTAVAEGVETESELTALRDLGLALGQGTHFAAPTSADAVLASLEPDAP</sequence>
<dbReference type="PROSITE" id="PS50883">
    <property type="entry name" value="EAL"/>
    <property type="match status" value="1"/>
</dbReference>
<evidence type="ECO:0000313" key="3">
    <source>
        <dbReference type="EMBL" id="GAA5145180.1"/>
    </source>
</evidence>
<name>A0ABP9PHF9_9ACTN</name>
<accession>A0ABP9PHF9</accession>
<dbReference type="Pfam" id="PF00990">
    <property type="entry name" value="GGDEF"/>
    <property type="match status" value="1"/>
</dbReference>
<protein>
    <recommendedName>
        <fullName evidence="5">Bifunctional diguanylate cyclase/phosphodiesterase</fullName>
    </recommendedName>
</protein>
<dbReference type="CDD" id="cd01948">
    <property type="entry name" value="EAL"/>
    <property type="match status" value="1"/>
</dbReference>
<dbReference type="SUPFAM" id="SSF141868">
    <property type="entry name" value="EAL domain-like"/>
    <property type="match status" value="1"/>
</dbReference>
<evidence type="ECO:0008006" key="5">
    <source>
        <dbReference type="Google" id="ProtNLM"/>
    </source>
</evidence>
<dbReference type="SMART" id="SM00052">
    <property type="entry name" value="EAL"/>
    <property type="match status" value="1"/>
</dbReference>
<dbReference type="SUPFAM" id="SSF55073">
    <property type="entry name" value="Nucleotide cyclase"/>
    <property type="match status" value="1"/>
</dbReference>
<dbReference type="SMART" id="SM00267">
    <property type="entry name" value="GGDEF"/>
    <property type="match status" value="1"/>
</dbReference>
<dbReference type="Gene3D" id="3.20.20.450">
    <property type="entry name" value="EAL domain"/>
    <property type="match status" value="1"/>
</dbReference>
<dbReference type="InterPro" id="IPR050706">
    <property type="entry name" value="Cyclic-di-GMP_PDE-like"/>
</dbReference>
<keyword evidence="4" id="KW-1185">Reference proteome</keyword>
<dbReference type="Pfam" id="PF00563">
    <property type="entry name" value="EAL"/>
    <property type="match status" value="1"/>
</dbReference>
<evidence type="ECO:0000259" key="1">
    <source>
        <dbReference type="PROSITE" id="PS50883"/>
    </source>
</evidence>
<organism evidence="3 4">
    <name type="scientific">Nocardioides marinquilinus</name>
    <dbReference type="NCBI Taxonomy" id="1210400"/>
    <lineage>
        <taxon>Bacteria</taxon>
        <taxon>Bacillati</taxon>
        <taxon>Actinomycetota</taxon>
        <taxon>Actinomycetes</taxon>
        <taxon>Propionibacteriales</taxon>
        <taxon>Nocardioidaceae</taxon>
        <taxon>Nocardioides</taxon>
    </lineage>
</organism>
<dbReference type="InterPro" id="IPR001633">
    <property type="entry name" value="EAL_dom"/>
</dbReference>
<dbReference type="InterPro" id="IPR035919">
    <property type="entry name" value="EAL_sf"/>
</dbReference>
<dbReference type="Proteomes" id="UP001500221">
    <property type="component" value="Unassembled WGS sequence"/>
</dbReference>
<gene>
    <name evidence="3" type="ORF">GCM10023340_14060</name>
</gene>
<reference evidence="4" key="1">
    <citation type="journal article" date="2019" name="Int. J. Syst. Evol. Microbiol.">
        <title>The Global Catalogue of Microorganisms (GCM) 10K type strain sequencing project: providing services to taxonomists for standard genome sequencing and annotation.</title>
        <authorList>
            <consortium name="The Broad Institute Genomics Platform"/>
            <consortium name="The Broad Institute Genome Sequencing Center for Infectious Disease"/>
            <person name="Wu L."/>
            <person name="Ma J."/>
        </authorList>
    </citation>
    <scope>NUCLEOTIDE SEQUENCE [LARGE SCALE GENOMIC DNA]</scope>
    <source>
        <strain evidence="4">JCM 18459</strain>
    </source>
</reference>
<dbReference type="PROSITE" id="PS50887">
    <property type="entry name" value="GGDEF"/>
    <property type="match status" value="1"/>
</dbReference>
<dbReference type="InterPro" id="IPR000160">
    <property type="entry name" value="GGDEF_dom"/>
</dbReference>
<feature type="domain" description="GGDEF" evidence="2">
    <location>
        <begin position="135"/>
        <end position="271"/>
    </location>
</feature>
<dbReference type="Gene3D" id="3.30.70.270">
    <property type="match status" value="1"/>
</dbReference>
<dbReference type="EMBL" id="BAABKG010000002">
    <property type="protein sequence ID" value="GAA5145180.1"/>
    <property type="molecule type" value="Genomic_DNA"/>
</dbReference>
<evidence type="ECO:0000313" key="4">
    <source>
        <dbReference type="Proteomes" id="UP001500221"/>
    </source>
</evidence>